<dbReference type="InterPro" id="IPR013830">
    <property type="entry name" value="SGNH_hydro"/>
</dbReference>
<evidence type="ECO:0000313" key="2">
    <source>
        <dbReference type="EMBL" id="WDR04386.1"/>
    </source>
</evidence>
<reference evidence="2 3" key="1">
    <citation type="submission" date="2023-02" db="EMBL/GenBank/DDBJ databases">
        <title>Devosia algicola sp. nov., isolated from the phycosphere of marine algae.</title>
        <authorList>
            <person name="Kim J.M."/>
            <person name="Lee J.K."/>
            <person name="Choi B.J."/>
            <person name="Bayburt H."/>
            <person name="Jeon C.O."/>
        </authorList>
    </citation>
    <scope>NUCLEOTIDE SEQUENCE [LARGE SCALE GENOMIC DNA]</scope>
    <source>
        <strain evidence="2 3">G20-9</strain>
    </source>
</reference>
<dbReference type="EMBL" id="CP118246">
    <property type="protein sequence ID" value="WDR04386.1"/>
    <property type="molecule type" value="Genomic_DNA"/>
</dbReference>
<proteinExistence type="predicted"/>
<dbReference type="PANTHER" id="PTHR30383:SF24">
    <property type="entry name" value="THIOESTERASE 1_PROTEASE 1_LYSOPHOSPHOLIPASE L1"/>
    <property type="match status" value="1"/>
</dbReference>
<evidence type="ECO:0000313" key="3">
    <source>
        <dbReference type="Proteomes" id="UP001220530"/>
    </source>
</evidence>
<sequence length="173" mass="18546">MLAGYGLSQNDAFMAQLQTALDAQNIDVRVINASVSGDTSGDGLERLDWALADTPDAVILGLGANDMLQGISPDLVRKNLSQILATLDTKKVPVLLAGMMANRALGHDYVTKFDAIYPDLAEQYGAILYPFYLDGVALDPALNQPDLRHPNAAGVNKIVAAILPYVARLLERP</sequence>
<accession>A0ABY7YSN4</accession>
<dbReference type="Proteomes" id="UP001220530">
    <property type="component" value="Chromosome"/>
</dbReference>
<evidence type="ECO:0000259" key="1">
    <source>
        <dbReference type="Pfam" id="PF13472"/>
    </source>
</evidence>
<dbReference type="SUPFAM" id="SSF52266">
    <property type="entry name" value="SGNH hydrolase"/>
    <property type="match status" value="1"/>
</dbReference>
<organism evidence="2 3">
    <name type="scientific">Devosia algicola</name>
    <dbReference type="NCBI Taxonomy" id="3026418"/>
    <lineage>
        <taxon>Bacteria</taxon>
        <taxon>Pseudomonadati</taxon>
        <taxon>Pseudomonadota</taxon>
        <taxon>Alphaproteobacteria</taxon>
        <taxon>Hyphomicrobiales</taxon>
        <taxon>Devosiaceae</taxon>
        <taxon>Devosia</taxon>
    </lineage>
</organism>
<name>A0ABY7YSN4_9HYPH</name>
<feature type="domain" description="SGNH hydrolase-type esterase" evidence="1">
    <location>
        <begin position="3"/>
        <end position="154"/>
    </location>
</feature>
<keyword evidence="3" id="KW-1185">Reference proteome</keyword>
<dbReference type="PANTHER" id="PTHR30383">
    <property type="entry name" value="THIOESTERASE 1/PROTEASE 1/LYSOPHOSPHOLIPASE L1"/>
    <property type="match status" value="1"/>
</dbReference>
<gene>
    <name evidence="2" type="ORF">PSQ19_01040</name>
</gene>
<dbReference type="CDD" id="cd01822">
    <property type="entry name" value="Lysophospholipase_L1_like"/>
    <property type="match status" value="1"/>
</dbReference>
<protein>
    <submittedName>
        <fullName evidence="2">Arylesterase</fullName>
    </submittedName>
</protein>
<dbReference type="Pfam" id="PF13472">
    <property type="entry name" value="Lipase_GDSL_2"/>
    <property type="match status" value="1"/>
</dbReference>
<dbReference type="InterPro" id="IPR051532">
    <property type="entry name" value="Ester_Hydrolysis_Enzymes"/>
</dbReference>
<dbReference type="Gene3D" id="3.40.50.1110">
    <property type="entry name" value="SGNH hydrolase"/>
    <property type="match status" value="1"/>
</dbReference>
<dbReference type="InterPro" id="IPR036514">
    <property type="entry name" value="SGNH_hydro_sf"/>
</dbReference>